<dbReference type="RefSeq" id="WP_219428102.1">
    <property type="nucleotide sequence ID" value="NZ_JAHXRD010000017.1"/>
</dbReference>
<dbReference type="Proteomes" id="UP001196873">
    <property type="component" value="Unassembled WGS sequence"/>
</dbReference>
<evidence type="ECO:0000313" key="2">
    <source>
        <dbReference type="EMBL" id="MBW4866563.1"/>
    </source>
</evidence>
<comment type="caution">
    <text evidence="2">The sequence shown here is derived from an EMBL/GenBank/DDBJ whole genome shotgun (WGS) entry which is preliminary data.</text>
</comment>
<evidence type="ECO:0000313" key="3">
    <source>
        <dbReference type="Proteomes" id="UP001196873"/>
    </source>
</evidence>
<dbReference type="AlphaFoldDB" id="A0AAW4NTB7"/>
<dbReference type="EMBL" id="JAHXRF010000018">
    <property type="protein sequence ID" value="MBW4866563.1"/>
    <property type="molecule type" value="Genomic_DNA"/>
</dbReference>
<name>A0AAW4NTB7_9BACT</name>
<gene>
    <name evidence="2" type="primary">porQ</name>
    <name evidence="2" type="ORF">KZY68_11250</name>
</gene>
<accession>A0AAW4NTB7</accession>
<proteinExistence type="predicted"/>
<feature type="chain" id="PRO_5043374850" evidence="1">
    <location>
        <begin position="20"/>
        <end position="315"/>
    </location>
</feature>
<sequence>MKITAFALLLILSVTPSKAQDSQTGFNFLRLPVSAHAAAIGGDNITMIEDDEALIFNNPSLLSSVSDKSINLNFMHYMRGANMASAAFNRNIGEHASWALSAQYLDYGKMKEVDADNVQTGEFNAKDISLAGYFSYMLAEKLAGGIAMKVITSYIGDYNSIAMGVDLGLNYYDSDHEWSVSLVAKNLGGQLKSYVDRYDKMPLDVQLGVSKQLTSTPIRCSATIVDMNHWNYKLIDHLIVGADAYLSESFWIGLGYNFRRAHEMRIFDTSGEAKSHGEGFSMGAGLNLERFKLNLAYGKYHVSNNSIIINIAYTL</sequence>
<organism evidence="2 3">
    <name type="scientific">Segatella salivae</name>
    <dbReference type="NCBI Taxonomy" id="228604"/>
    <lineage>
        <taxon>Bacteria</taxon>
        <taxon>Pseudomonadati</taxon>
        <taxon>Bacteroidota</taxon>
        <taxon>Bacteroidia</taxon>
        <taxon>Bacteroidales</taxon>
        <taxon>Prevotellaceae</taxon>
        <taxon>Segatella</taxon>
    </lineage>
</organism>
<protein>
    <submittedName>
        <fullName evidence="2">Type IX secretion system protein PorQ</fullName>
    </submittedName>
</protein>
<dbReference type="NCBIfam" id="NF033709">
    <property type="entry name" value="PorV_fam"/>
    <property type="match status" value="1"/>
</dbReference>
<feature type="signal peptide" evidence="1">
    <location>
        <begin position="1"/>
        <end position="19"/>
    </location>
</feature>
<reference evidence="2" key="1">
    <citation type="submission" date="2021-07" db="EMBL/GenBank/DDBJ databases">
        <title>Genomic diversity and antimicrobial resistance of Prevotella spp. isolated from chronic lung disease airways.</title>
        <authorList>
            <person name="Webb K.A."/>
            <person name="Olagoke O.S."/>
            <person name="Baird T."/>
            <person name="Neill J."/>
            <person name="Pham A."/>
            <person name="Wells T.J."/>
            <person name="Ramsay K.A."/>
            <person name="Bell S.C."/>
            <person name="Sarovich D.S."/>
            <person name="Price E.P."/>
        </authorList>
    </citation>
    <scope>NUCLEOTIDE SEQUENCE</scope>
    <source>
        <strain evidence="2">SCHI0047.S.3</strain>
    </source>
</reference>
<keyword evidence="1" id="KW-0732">Signal</keyword>
<dbReference type="NCBIfam" id="NF033711">
    <property type="entry name" value="T9SS_PorQ"/>
    <property type="match status" value="1"/>
</dbReference>
<evidence type="ECO:0000256" key="1">
    <source>
        <dbReference type="SAM" id="SignalP"/>
    </source>
</evidence>